<name>A0A3E0VVP3_9MICO</name>
<evidence type="ECO:0000256" key="1">
    <source>
        <dbReference type="SAM" id="MobiDB-lite"/>
    </source>
</evidence>
<dbReference type="Gene3D" id="3.20.20.140">
    <property type="entry name" value="Metal-dependent hydrolases"/>
    <property type="match status" value="1"/>
</dbReference>
<organism evidence="2 3">
    <name type="scientific">Subtercola boreus</name>
    <dbReference type="NCBI Taxonomy" id="120213"/>
    <lineage>
        <taxon>Bacteria</taxon>
        <taxon>Bacillati</taxon>
        <taxon>Actinomycetota</taxon>
        <taxon>Actinomycetes</taxon>
        <taxon>Micrococcales</taxon>
        <taxon>Microbacteriaceae</taxon>
        <taxon>Subtercola</taxon>
    </lineage>
</organism>
<comment type="caution">
    <text evidence="2">The sequence shown here is derived from an EMBL/GenBank/DDBJ whole genome shotgun (WGS) entry which is preliminary data.</text>
</comment>
<sequence>MPRPPPRSAPTSSPPPGYHFSGPALSQTGGHGDPRPGDLDLRFHGGHMNEIVDGVDALRVAVRRRFHSGATPSR</sequence>
<feature type="compositionally biased region" description="Basic and acidic residues" evidence="1">
    <location>
        <begin position="32"/>
        <end position="42"/>
    </location>
</feature>
<dbReference type="EMBL" id="NBXB01000029">
    <property type="protein sequence ID" value="RFA14122.1"/>
    <property type="molecule type" value="Genomic_DNA"/>
</dbReference>
<dbReference type="SUPFAM" id="SSF51556">
    <property type="entry name" value="Metallo-dependent hydrolases"/>
    <property type="match status" value="1"/>
</dbReference>
<dbReference type="InterPro" id="IPR032466">
    <property type="entry name" value="Metal_Hydrolase"/>
</dbReference>
<evidence type="ECO:0000313" key="2">
    <source>
        <dbReference type="EMBL" id="RFA14122.1"/>
    </source>
</evidence>
<evidence type="ECO:0000313" key="3">
    <source>
        <dbReference type="Proteomes" id="UP000256541"/>
    </source>
</evidence>
<proteinExistence type="predicted"/>
<dbReference type="AlphaFoldDB" id="A0A3E0VVP3"/>
<protein>
    <submittedName>
        <fullName evidence="2">Uncharacterized protein</fullName>
    </submittedName>
</protein>
<dbReference type="Proteomes" id="UP000256541">
    <property type="component" value="Unassembled WGS sequence"/>
</dbReference>
<dbReference type="RefSeq" id="WP_253259019.1">
    <property type="nucleotide sequence ID" value="NZ_NBXB01000029.1"/>
</dbReference>
<feature type="compositionally biased region" description="Pro residues" evidence="1">
    <location>
        <begin position="1"/>
        <end position="17"/>
    </location>
</feature>
<feature type="region of interest" description="Disordered" evidence="1">
    <location>
        <begin position="1"/>
        <end position="42"/>
    </location>
</feature>
<accession>A0A3E0VVP3</accession>
<reference evidence="2 3" key="1">
    <citation type="submission" date="2017-04" db="EMBL/GenBank/DDBJ databases">
        <title>Comparative genome analysis of Subtercola boreus.</title>
        <authorList>
            <person name="Cho Y.-J."/>
            <person name="Cho A."/>
            <person name="Kim O.-S."/>
            <person name="Lee J.-I."/>
        </authorList>
    </citation>
    <scope>NUCLEOTIDE SEQUENCE [LARGE SCALE GENOMIC DNA]</scope>
    <source>
        <strain evidence="2 3">P27479</strain>
    </source>
</reference>
<gene>
    <name evidence="2" type="ORF">B7R22_10955</name>
</gene>